<accession>A0A7N0TN54</accession>
<feature type="compositionally biased region" description="Low complexity" evidence="1">
    <location>
        <begin position="185"/>
        <end position="207"/>
    </location>
</feature>
<organism evidence="2 3">
    <name type="scientific">Kalanchoe fedtschenkoi</name>
    <name type="common">Lavender scallops</name>
    <name type="synonym">South American air plant</name>
    <dbReference type="NCBI Taxonomy" id="63787"/>
    <lineage>
        <taxon>Eukaryota</taxon>
        <taxon>Viridiplantae</taxon>
        <taxon>Streptophyta</taxon>
        <taxon>Embryophyta</taxon>
        <taxon>Tracheophyta</taxon>
        <taxon>Spermatophyta</taxon>
        <taxon>Magnoliopsida</taxon>
        <taxon>eudicotyledons</taxon>
        <taxon>Gunneridae</taxon>
        <taxon>Pentapetalae</taxon>
        <taxon>Saxifragales</taxon>
        <taxon>Crassulaceae</taxon>
        <taxon>Kalanchoe</taxon>
    </lineage>
</organism>
<dbReference type="AlphaFoldDB" id="A0A7N0TN54"/>
<dbReference type="EnsemblPlants" id="Kaladp0040s0311.1.v1.1">
    <property type="protein sequence ID" value="Kaladp0040s0311.1.v1.1.CDS.1"/>
    <property type="gene ID" value="Kaladp0040s0311.v1.1"/>
</dbReference>
<sequence length="269" mass="29099">MAVDLFSEASPRYSFSHDINQASLAPTRSDPTQLDTGFDFEFGISDSFAQESSSADELFSQGILLPIQIREKSAPTSKQPINPPPPADQQEPLITEDIKAAAEEEAKEDAKEAAPSTNLLEPEEKSQTKSSFWSFKRSITLNCDAEYKKGLLCSLQGLSRSNSTGSVPNPKKSMQNKDKAGAINSSKHPSLPKSSSTSSSSSSSSSSYYHQFHHQKAQHSKGYYGGGSYGPGGPRTNSVLNVPPPYISNTNLFGLGSLFRNGKDKKPKK</sequence>
<dbReference type="OMA" id="LAKRTIM"/>
<name>A0A7N0TN54_KALFE</name>
<dbReference type="PANTHER" id="PTHR36757">
    <property type="entry name" value="BNAANNG22500D PROTEIN"/>
    <property type="match status" value="1"/>
</dbReference>
<feature type="compositionally biased region" description="Basic and acidic residues" evidence="1">
    <location>
        <begin position="96"/>
        <end position="112"/>
    </location>
</feature>
<proteinExistence type="predicted"/>
<protein>
    <submittedName>
        <fullName evidence="2">Uncharacterized protein</fullName>
    </submittedName>
</protein>
<dbReference type="Gramene" id="Kaladp0040s0311.1.v1.1">
    <property type="protein sequence ID" value="Kaladp0040s0311.1.v1.1.CDS.1"/>
    <property type="gene ID" value="Kaladp0040s0311.v1.1"/>
</dbReference>
<keyword evidence="3" id="KW-1185">Reference proteome</keyword>
<dbReference type="Proteomes" id="UP000594263">
    <property type="component" value="Unplaced"/>
</dbReference>
<evidence type="ECO:0000313" key="2">
    <source>
        <dbReference type="EnsemblPlants" id="Kaladp0040s0311.1.v1.1.CDS.1"/>
    </source>
</evidence>
<reference evidence="2" key="1">
    <citation type="submission" date="2021-01" db="UniProtKB">
        <authorList>
            <consortium name="EnsemblPlants"/>
        </authorList>
    </citation>
    <scope>IDENTIFICATION</scope>
</reference>
<evidence type="ECO:0000313" key="3">
    <source>
        <dbReference type="Proteomes" id="UP000594263"/>
    </source>
</evidence>
<feature type="region of interest" description="Disordered" evidence="1">
    <location>
        <begin position="69"/>
        <end position="131"/>
    </location>
</feature>
<feature type="region of interest" description="Disordered" evidence="1">
    <location>
        <begin position="158"/>
        <end position="269"/>
    </location>
</feature>
<feature type="compositionally biased region" description="Gly residues" evidence="1">
    <location>
        <begin position="223"/>
        <end position="233"/>
    </location>
</feature>
<evidence type="ECO:0000256" key="1">
    <source>
        <dbReference type="SAM" id="MobiDB-lite"/>
    </source>
</evidence>
<dbReference type="PANTHER" id="PTHR36757:SF1">
    <property type="entry name" value="GENOME ASSEMBLY, CHROMOSOME: A04"/>
    <property type="match status" value="1"/>
</dbReference>
<feature type="compositionally biased region" description="Polar residues" evidence="1">
    <location>
        <begin position="158"/>
        <end position="167"/>
    </location>
</feature>